<dbReference type="GO" id="GO:0009922">
    <property type="term" value="F:fatty acid elongase activity"/>
    <property type="evidence" value="ECO:0007669"/>
    <property type="project" value="UniProtKB-EC"/>
</dbReference>
<feature type="compositionally biased region" description="Basic and acidic residues" evidence="7">
    <location>
        <begin position="202"/>
        <end position="211"/>
    </location>
</feature>
<evidence type="ECO:0000256" key="4">
    <source>
        <dbReference type="ARBA" id="ARBA00022679"/>
    </source>
</evidence>
<dbReference type="GO" id="GO:0016020">
    <property type="term" value="C:membrane"/>
    <property type="evidence" value="ECO:0007669"/>
    <property type="project" value="InterPro"/>
</dbReference>
<dbReference type="InterPro" id="IPR012392">
    <property type="entry name" value="3-ktacl-CoA_syn"/>
</dbReference>
<evidence type="ECO:0000256" key="7">
    <source>
        <dbReference type="SAM" id="MobiDB-lite"/>
    </source>
</evidence>
<comment type="catalytic activity">
    <reaction evidence="6">
        <text>a very-long-chain acyl-CoA + malonyl-CoA + H(+) = a very-long-chain 3-oxoacyl-CoA + CO2 + CoA</text>
        <dbReference type="Rhea" id="RHEA:32727"/>
        <dbReference type="ChEBI" id="CHEBI:15378"/>
        <dbReference type="ChEBI" id="CHEBI:16526"/>
        <dbReference type="ChEBI" id="CHEBI:57287"/>
        <dbReference type="ChEBI" id="CHEBI:57384"/>
        <dbReference type="ChEBI" id="CHEBI:90725"/>
        <dbReference type="ChEBI" id="CHEBI:90736"/>
        <dbReference type="EC" id="2.3.1.199"/>
    </reaction>
</comment>
<dbReference type="GO" id="GO:0006633">
    <property type="term" value="P:fatty acid biosynthetic process"/>
    <property type="evidence" value="ECO:0007669"/>
    <property type="project" value="InterPro"/>
</dbReference>
<reference evidence="10" key="2">
    <citation type="journal article" date="2023" name="Int. J. Mol. Sci.">
        <title>De Novo Assembly and Annotation of 11 Diverse Shrub Willow (Salix) Genomes Reveals Novel Gene Organization in Sex-Linked Regions.</title>
        <authorList>
            <person name="Hyden B."/>
            <person name="Feng K."/>
            <person name="Yates T.B."/>
            <person name="Jawdy S."/>
            <person name="Cereghino C."/>
            <person name="Smart L.B."/>
            <person name="Muchero W."/>
        </authorList>
    </citation>
    <scope>NUCLEOTIDE SEQUENCE</scope>
    <source>
        <tissue evidence="10">Shoot tip</tissue>
    </source>
</reference>
<accession>A0A9Q0QMB4</accession>
<evidence type="ECO:0000259" key="8">
    <source>
        <dbReference type="Pfam" id="PF08392"/>
    </source>
</evidence>
<evidence type="ECO:0000256" key="2">
    <source>
        <dbReference type="ARBA" id="ARBA00005531"/>
    </source>
</evidence>
<feature type="region of interest" description="Disordered" evidence="7">
    <location>
        <begin position="194"/>
        <end position="214"/>
    </location>
</feature>
<keyword evidence="4" id="KW-0808">Transferase</keyword>
<evidence type="ECO:0000256" key="5">
    <source>
        <dbReference type="ARBA" id="ARBA00023315"/>
    </source>
</evidence>
<comment type="pathway">
    <text evidence="1">Lipid metabolism; fatty acid biosynthesis.</text>
</comment>
<evidence type="ECO:0000256" key="3">
    <source>
        <dbReference type="ARBA" id="ARBA00012307"/>
    </source>
</evidence>
<dbReference type="Proteomes" id="UP001151752">
    <property type="component" value="Chromosome 2"/>
</dbReference>
<dbReference type="AlphaFoldDB" id="A0A9Q0QMB4"/>
<proteinExistence type="inferred from homology"/>
<gene>
    <name evidence="10" type="ORF">OIU74_010134</name>
</gene>
<dbReference type="SUPFAM" id="SSF53901">
    <property type="entry name" value="Thiolase-like"/>
    <property type="match status" value="1"/>
</dbReference>
<name>A0A9Q0QMB4_9ROSI</name>
<evidence type="ECO:0000313" key="11">
    <source>
        <dbReference type="Proteomes" id="UP001151752"/>
    </source>
</evidence>
<comment type="similarity">
    <text evidence="2">Belongs to the thiolase-like superfamily. Chalcone/stilbene synthases family.</text>
</comment>
<dbReference type="InterPro" id="IPR013601">
    <property type="entry name" value="FAE1_typ3_polyketide_synth"/>
</dbReference>
<feature type="domain" description="FAE" evidence="8">
    <location>
        <begin position="10"/>
        <end position="80"/>
    </location>
</feature>
<dbReference type="InterPro" id="IPR016039">
    <property type="entry name" value="Thiolase-like"/>
</dbReference>
<dbReference type="EMBL" id="JAPFFM010000015">
    <property type="protein sequence ID" value="KAJ6708967.1"/>
    <property type="molecule type" value="Genomic_DNA"/>
</dbReference>
<dbReference type="PANTHER" id="PTHR31561">
    <property type="entry name" value="3-KETOACYL-COA SYNTHASE"/>
    <property type="match status" value="1"/>
</dbReference>
<dbReference type="InterPro" id="IPR013747">
    <property type="entry name" value="ACP_syn_III_C"/>
</dbReference>
<keyword evidence="5" id="KW-0012">Acyltransferase</keyword>
<keyword evidence="11" id="KW-1185">Reference proteome</keyword>
<dbReference type="Gene3D" id="3.40.47.10">
    <property type="match status" value="1"/>
</dbReference>
<comment type="caution">
    <text evidence="10">The sequence shown here is derived from an EMBL/GenBank/DDBJ whole genome shotgun (WGS) entry which is preliminary data.</text>
</comment>
<dbReference type="EC" id="2.3.1.199" evidence="3"/>
<dbReference type="Pfam" id="PF08541">
    <property type="entry name" value="ACP_syn_III_C"/>
    <property type="match status" value="1"/>
</dbReference>
<evidence type="ECO:0000313" key="10">
    <source>
        <dbReference type="EMBL" id="KAJ6708967.1"/>
    </source>
</evidence>
<evidence type="ECO:0000259" key="9">
    <source>
        <dbReference type="Pfam" id="PF08541"/>
    </source>
</evidence>
<feature type="domain" description="Beta-ketoacyl-[acyl-carrier-protein] synthase III C-terminal" evidence="9">
    <location>
        <begin position="95"/>
        <end position="178"/>
    </location>
</feature>
<sequence length="279" mass="31379">MLPSISSSIHSVRTNTAASDSSYNCVTRLEDSQGLLGVTTTKDLIQEAIRTLEANLTTLGHLVLPISEKIRLVTNYTARRFHGAKVKPYVPNFMKSIDHVITHVGAKHVLDGVERKLKLSKTDMEASRMTLYRFGNTASSSVWYGLAYAEAKGRIKRGDRVWQISFGSGFKCTSLIMKAMRAVDREEKNPWSSEIDEFPVESPERGPERARGPFHMHLSRPKRYDYDDCGPYQSPLMFASLLCAPLSSLLAENKKPGLLMDTGHWSLKWSRLFSKLLLV</sequence>
<protein>
    <recommendedName>
        <fullName evidence="3">very-long-chain 3-oxoacyl-CoA synthase</fullName>
        <ecNumber evidence="3">2.3.1.199</ecNumber>
    </recommendedName>
</protein>
<organism evidence="10 11">
    <name type="scientific">Salix koriyanagi</name>
    <dbReference type="NCBI Taxonomy" id="2511006"/>
    <lineage>
        <taxon>Eukaryota</taxon>
        <taxon>Viridiplantae</taxon>
        <taxon>Streptophyta</taxon>
        <taxon>Embryophyta</taxon>
        <taxon>Tracheophyta</taxon>
        <taxon>Spermatophyta</taxon>
        <taxon>Magnoliopsida</taxon>
        <taxon>eudicotyledons</taxon>
        <taxon>Gunneridae</taxon>
        <taxon>Pentapetalae</taxon>
        <taxon>rosids</taxon>
        <taxon>fabids</taxon>
        <taxon>Malpighiales</taxon>
        <taxon>Salicaceae</taxon>
        <taxon>Saliceae</taxon>
        <taxon>Salix</taxon>
    </lineage>
</organism>
<evidence type="ECO:0000256" key="1">
    <source>
        <dbReference type="ARBA" id="ARBA00005194"/>
    </source>
</evidence>
<evidence type="ECO:0000256" key="6">
    <source>
        <dbReference type="ARBA" id="ARBA00047375"/>
    </source>
</evidence>
<reference evidence="10" key="1">
    <citation type="submission" date="2022-11" db="EMBL/GenBank/DDBJ databases">
        <authorList>
            <person name="Hyden B.L."/>
            <person name="Feng K."/>
            <person name="Yates T."/>
            <person name="Jawdy S."/>
            <person name="Smart L.B."/>
            <person name="Muchero W."/>
        </authorList>
    </citation>
    <scope>NUCLEOTIDE SEQUENCE</scope>
    <source>
        <tissue evidence="10">Shoot tip</tissue>
    </source>
</reference>
<dbReference type="Pfam" id="PF08392">
    <property type="entry name" value="FAE1_CUT1_RppA"/>
    <property type="match status" value="1"/>
</dbReference>